<reference evidence="1" key="2">
    <citation type="journal article" date="2014" name="ISME J.">
        <title>Microbial stratification in low pH oxic and suboxic macroscopic growths along an acid mine drainage.</title>
        <authorList>
            <person name="Mendez-Garcia C."/>
            <person name="Mesa V."/>
            <person name="Sprenger R.R."/>
            <person name="Richter M."/>
            <person name="Diez M.S."/>
            <person name="Solano J."/>
            <person name="Bargiela R."/>
            <person name="Golyshina O.V."/>
            <person name="Manteca A."/>
            <person name="Ramos J.L."/>
            <person name="Gallego J.R."/>
            <person name="Llorente I."/>
            <person name="Martins Dos Santos V.A."/>
            <person name="Jensen O.N."/>
            <person name="Pelaez A.I."/>
            <person name="Sanchez J."/>
            <person name="Ferrer M."/>
        </authorList>
    </citation>
    <scope>NUCLEOTIDE SEQUENCE</scope>
</reference>
<feature type="non-terminal residue" evidence="1">
    <location>
        <position position="45"/>
    </location>
</feature>
<dbReference type="Gene3D" id="3.20.20.70">
    <property type="entry name" value="Aldolase class I"/>
    <property type="match status" value="1"/>
</dbReference>
<dbReference type="SUPFAM" id="SSF51569">
    <property type="entry name" value="Aldolase"/>
    <property type="match status" value="1"/>
</dbReference>
<protein>
    <recommendedName>
        <fullName evidence="2">3-deoxy-8-phosphooctulonate synthase</fullName>
    </recommendedName>
</protein>
<dbReference type="AlphaFoldDB" id="T1A6M6"/>
<proteinExistence type="predicted"/>
<evidence type="ECO:0008006" key="2">
    <source>
        <dbReference type="Google" id="ProtNLM"/>
    </source>
</evidence>
<organism evidence="1">
    <name type="scientific">mine drainage metagenome</name>
    <dbReference type="NCBI Taxonomy" id="410659"/>
    <lineage>
        <taxon>unclassified sequences</taxon>
        <taxon>metagenomes</taxon>
        <taxon>ecological metagenomes</taxon>
    </lineage>
</organism>
<reference evidence="1" key="1">
    <citation type="submission" date="2013-08" db="EMBL/GenBank/DDBJ databases">
        <authorList>
            <person name="Mendez C."/>
            <person name="Richter M."/>
            <person name="Ferrer M."/>
            <person name="Sanchez J."/>
        </authorList>
    </citation>
    <scope>NUCLEOTIDE SEQUENCE</scope>
</reference>
<name>T1A6M6_9ZZZZ</name>
<sequence>MEVHPDPDLAPSDGPNMIPLAKLEKLISGLIPFIEARKNMGSDPL</sequence>
<gene>
    <name evidence="1" type="ORF">B1A_11600</name>
</gene>
<evidence type="ECO:0000313" key="1">
    <source>
        <dbReference type="EMBL" id="EQD56321.1"/>
    </source>
</evidence>
<dbReference type="EMBL" id="AUZX01008320">
    <property type="protein sequence ID" value="EQD56321.1"/>
    <property type="molecule type" value="Genomic_DNA"/>
</dbReference>
<dbReference type="InterPro" id="IPR013785">
    <property type="entry name" value="Aldolase_TIM"/>
</dbReference>
<accession>T1A6M6</accession>
<comment type="caution">
    <text evidence="1">The sequence shown here is derived from an EMBL/GenBank/DDBJ whole genome shotgun (WGS) entry which is preliminary data.</text>
</comment>